<organism evidence="1 2">
    <name type="scientific">Hufsiella arboris</name>
    <dbReference type="NCBI Taxonomy" id="2695275"/>
    <lineage>
        <taxon>Bacteria</taxon>
        <taxon>Pseudomonadati</taxon>
        <taxon>Bacteroidota</taxon>
        <taxon>Sphingobacteriia</taxon>
        <taxon>Sphingobacteriales</taxon>
        <taxon>Sphingobacteriaceae</taxon>
        <taxon>Hufsiella</taxon>
    </lineage>
</organism>
<dbReference type="AlphaFoldDB" id="A0A7K1YCI6"/>
<reference evidence="1 2" key="1">
    <citation type="submission" date="2019-11" db="EMBL/GenBank/DDBJ databases">
        <title>Pedobacter sp. HMF7647 Genome sequencing and assembly.</title>
        <authorList>
            <person name="Kang H."/>
            <person name="Kim H."/>
            <person name="Joh K."/>
        </authorList>
    </citation>
    <scope>NUCLEOTIDE SEQUENCE [LARGE SCALE GENOMIC DNA]</scope>
    <source>
        <strain evidence="1 2">HMF7647</strain>
    </source>
</reference>
<proteinExistence type="predicted"/>
<name>A0A7K1YCI6_9SPHI</name>
<accession>A0A7K1YCI6</accession>
<comment type="caution">
    <text evidence="1">The sequence shown here is derived from an EMBL/GenBank/DDBJ whole genome shotgun (WGS) entry which is preliminary data.</text>
</comment>
<dbReference type="Proteomes" id="UP000466586">
    <property type="component" value="Unassembled WGS sequence"/>
</dbReference>
<evidence type="ECO:0000313" key="2">
    <source>
        <dbReference type="Proteomes" id="UP000466586"/>
    </source>
</evidence>
<evidence type="ECO:0008006" key="3">
    <source>
        <dbReference type="Google" id="ProtNLM"/>
    </source>
</evidence>
<keyword evidence="2" id="KW-1185">Reference proteome</keyword>
<gene>
    <name evidence="1" type="ORF">GS399_14320</name>
</gene>
<dbReference type="EMBL" id="WVHT01000006">
    <property type="protein sequence ID" value="MXV52150.1"/>
    <property type="molecule type" value="Genomic_DNA"/>
</dbReference>
<protein>
    <recommendedName>
        <fullName evidence="3">Winged helix-turn-helix transcriptional regulator</fullName>
    </recommendedName>
</protein>
<sequence>MSIVITGDLTGFTKLKDTSRRKLTEQTKKLFAIWQEHPGYAEIFRGDSFQLLFSDVETALKRMIQIRCWFIKSSPDQQKPVLDAKMAIGLGAVDYIGTTVHDSDGEAFHLSGRSFDALDGEKLKIITANTELNRQLDVITNLMNLVIESWTTGQAAVIFEIIENKTQQQIAKELGIGQSAVNNRIRLSKWKSIEQTINYLIDTLKSYN</sequence>
<dbReference type="RefSeq" id="WP_160845323.1">
    <property type="nucleotide sequence ID" value="NZ_WVHT01000006.1"/>
</dbReference>
<evidence type="ECO:0000313" key="1">
    <source>
        <dbReference type="EMBL" id="MXV52150.1"/>
    </source>
</evidence>